<feature type="transmembrane region" description="Helical" evidence="7">
    <location>
        <begin position="392"/>
        <end position="417"/>
    </location>
</feature>
<dbReference type="GeneID" id="300130637"/>
<proteinExistence type="predicted"/>
<evidence type="ECO:0000256" key="4">
    <source>
        <dbReference type="ARBA" id="ARBA00022989"/>
    </source>
</evidence>
<dbReference type="GO" id="GO:0005886">
    <property type="term" value="C:plasma membrane"/>
    <property type="evidence" value="ECO:0007669"/>
    <property type="project" value="UniProtKB-SubCell"/>
</dbReference>
<feature type="compositionally biased region" description="Polar residues" evidence="6">
    <location>
        <begin position="738"/>
        <end position="750"/>
    </location>
</feature>
<accession>A0A561W7H8</accession>
<evidence type="ECO:0000256" key="7">
    <source>
        <dbReference type="SAM" id="Phobius"/>
    </source>
</evidence>
<feature type="transmembrane region" description="Helical" evidence="7">
    <location>
        <begin position="300"/>
        <end position="325"/>
    </location>
</feature>
<keyword evidence="4 7" id="KW-1133">Transmembrane helix</keyword>
<dbReference type="RefSeq" id="WP_145784809.1">
    <property type="nucleotide sequence ID" value="NZ_VIWZ01000001.1"/>
</dbReference>
<feature type="transmembrane region" description="Helical" evidence="7">
    <location>
        <begin position="466"/>
        <end position="488"/>
    </location>
</feature>
<dbReference type="Proteomes" id="UP000317685">
    <property type="component" value="Unassembled WGS sequence"/>
</dbReference>
<feature type="domain" description="ABC3 transporter permease C-terminal" evidence="8">
    <location>
        <begin position="928"/>
        <end position="1036"/>
    </location>
</feature>
<comment type="caution">
    <text evidence="9">The sequence shown here is derived from an EMBL/GenBank/DDBJ whole genome shotgun (WGS) entry which is preliminary data.</text>
</comment>
<evidence type="ECO:0000259" key="8">
    <source>
        <dbReference type="Pfam" id="PF02687"/>
    </source>
</evidence>
<keyword evidence="5 7" id="KW-0472">Membrane</keyword>
<feature type="region of interest" description="Disordered" evidence="6">
    <location>
        <begin position="734"/>
        <end position="763"/>
    </location>
</feature>
<feature type="transmembrane region" description="Helical" evidence="7">
    <location>
        <begin position="966"/>
        <end position="999"/>
    </location>
</feature>
<keyword evidence="2" id="KW-1003">Cell membrane</keyword>
<dbReference type="OrthoDB" id="5176391at2"/>
<feature type="transmembrane region" description="Helical" evidence="7">
    <location>
        <begin position="346"/>
        <end position="372"/>
    </location>
</feature>
<gene>
    <name evidence="9" type="ORF">FHU34_115182</name>
</gene>
<name>A0A561W7H8_9ACTN</name>
<evidence type="ECO:0000256" key="6">
    <source>
        <dbReference type="SAM" id="MobiDB-lite"/>
    </source>
</evidence>
<evidence type="ECO:0000256" key="2">
    <source>
        <dbReference type="ARBA" id="ARBA00022475"/>
    </source>
</evidence>
<feature type="transmembrane region" description="Helical" evidence="7">
    <location>
        <begin position="437"/>
        <end position="454"/>
    </location>
</feature>
<feature type="transmembrane region" description="Helical" evidence="7">
    <location>
        <begin position="923"/>
        <end position="946"/>
    </location>
</feature>
<sequence>MLRLVSRRARAQWPLLAALLGVVTIGATLLGTCTLLVTRTAERALQVAMARAAPAAVDVTVYTGTVEGPDVSSVAADTRTAVTSALAPLPVTTTARASTVLRALPPTLAPGTTVGAQAYLSGLDDLPTRAELVTGHWPRQPGDAVLLESTAQLLDLTPGRRVRLGAELAHPPVPALDVTVVGVVRPLPGRGWDRDPLAAAGSAIGYRDGRFMQPVNAYGPFLVDLADLVTTGATVDRMEVTAHPDLSHNNRRDLEAVAGAVQSADRRLAGTLGDRVQLARVSSELPLTLRAADDQRRVTAAVVLAVAVLGGVLAATALVLAGRLTAGLRSDETALRSALGTSRRQLAATATLEAGLVAVVAAALAIPASSALHAGLTHLPPLDGVGLTARPAIIGAQVLAVAGGALVLAAVLTVLAIRPVPAAGDRRTRRELLARSGADLMLAVFAAVGWWQLYAQPTAASPRADAVRVLAPALLLTAGAALALRVVLPALRGVDRLAYRARGLALPLAVAEAARRPQAVAAGLLVGLACAAGTFGLAFDTTWHQSQRDQAAVSVGTDLALTLTTTPVAGDGAVVSAATAGVVSPVLSRGTSVGQWLGTAGNAPRLVAVDTTRADALLRGRLDSDSGWADVGAALAPRTRVTGLAIPTGAPLVLSGTTTGGTPLAVTPRLLLQDAIGLRTSCTGPAVPLDGREVRLPACATADGLRLVAVALPVTAEPVGGRVAMAVTLTVPPAGSAAESTDGSDWTATSAPPVPGKVTDPTALVSATPTGTTLRMAATVDLGGAEDAARTLVATAFPDPGRVPVAVSERFASEVGADRGSRLSVTVGITPVPVVVAEVVPTVPSAPGAVAVLADLDTLSRARVVTGDLTFPVDAWWVGHPAGPGATERAADLHLGTVATREAETARLIGGPLQAGLPAALRLIVPAAALLLLAGVVLHVTCDLQVRAVEVARLRGLGMSRRGIRAVLLGQHAGVLLPLLAAGAAVGALATGVVAPLLVRSDTGAAPVPAAHPHWPWPAEAALLAVLLAGCMLAVAVVVTVQVRRADAAHLRVAP</sequence>
<keyword evidence="3 7" id="KW-0812">Transmembrane</keyword>
<dbReference type="EMBL" id="VIWZ01000001">
    <property type="protein sequence ID" value="TWG19794.1"/>
    <property type="molecule type" value="Genomic_DNA"/>
</dbReference>
<protein>
    <recommendedName>
        <fullName evidence="8">ABC3 transporter permease C-terminal domain-containing protein</fullName>
    </recommendedName>
</protein>
<organism evidence="9 10">
    <name type="scientific">Micromonospora taraxaci</name>
    <dbReference type="NCBI Taxonomy" id="1316803"/>
    <lineage>
        <taxon>Bacteria</taxon>
        <taxon>Bacillati</taxon>
        <taxon>Actinomycetota</taxon>
        <taxon>Actinomycetes</taxon>
        <taxon>Micromonosporales</taxon>
        <taxon>Micromonosporaceae</taxon>
        <taxon>Micromonospora</taxon>
    </lineage>
</organism>
<feature type="transmembrane region" description="Helical" evidence="7">
    <location>
        <begin position="1019"/>
        <end position="1041"/>
    </location>
</feature>
<keyword evidence="10" id="KW-1185">Reference proteome</keyword>
<evidence type="ECO:0000256" key="5">
    <source>
        <dbReference type="ARBA" id="ARBA00023136"/>
    </source>
</evidence>
<evidence type="ECO:0000256" key="1">
    <source>
        <dbReference type="ARBA" id="ARBA00004651"/>
    </source>
</evidence>
<dbReference type="InterPro" id="IPR003838">
    <property type="entry name" value="ABC3_permease_C"/>
</dbReference>
<dbReference type="Pfam" id="PF02687">
    <property type="entry name" value="FtsX"/>
    <property type="match status" value="1"/>
</dbReference>
<reference evidence="9 10" key="1">
    <citation type="submission" date="2019-06" db="EMBL/GenBank/DDBJ databases">
        <title>Sequencing the genomes of 1000 actinobacteria strains.</title>
        <authorList>
            <person name="Klenk H.-P."/>
        </authorList>
    </citation>
    <scope>NUCLEOTIDE SEQUENCE [LARGE SCALE GENOMIC DNA]</scope>
    <source>
        <strain evidence="9 10">DSM 45885</strain>
    </source>
</reference>
<evidence type="ECO:0000256" key="3">
    <source>
        <dbReference type="ARBA" id="ARBA00022692"/>
    </source>
</evidence>
<evidence type="ECO:0000313" key="9">
    <source>
        <dbReference type="EMBL" id="TWG19794.1"/>
    </source>
</evidence>
<dbReference type="AlphaFoldDB" id="A0A561W7H8"/>
<comment type="subcellular location">
    <subcellularLocation>
        <location evidence="1">Cell membrane</location>
        <topology evidence="1">Multi-pass membrane protein</topology>
    </subcellularLocation>
</comment>
<feature type="transmembrane region" description="Helical" evidence="7">
    <location>
        <begin position="519"/>
        <end position="539"/>
    </location>
</feature>
<evidence type="ECO:0000313" key="10">
    <source>
        <dbReference type="Proteomes" id="UP000317685"/>
    </source>
</evidence>